<feature type="compositionally biased region" description="Polar residues" evidence="1">
    <location>
        <begin position="1"/>
        <end position="11"/>
    </location>
</feature>
<feature type="compositionally biased region" description="Basic and acidic residues" evidence="1">
    <location>
        <begin position="12"/>
        <end position="24"/>
    </location>
</feature>
<keyword evidence="2" id="KW-1133">Transmembrane helix</keyword>
<keyword evidence="4" id="KW-1185">Reference proteome</keyword>
<reference evidence="4" key="1">
    <citation type="submission" date="2023-07" db="EMBL/GenBank/DDBJ databases">
        <title>30 novel species of actinomycetes from the DSMZ collection.</title>
        <authorList>
            <person name="Nouioui I."/>
        </authorList>
    </citation>
    <scope>NUCLEOTIDE SEQUENCE [LARGE SCALE GENOMIC DNA]</scope>
    <source>
        <strain evidence="4">DSM 44917</strain>
    </source>
</reference>
<organism evidence="3 4">
    <name type="scientific">Streptomyces boetiae</name>
    <dbReference type="NCBI Taxonomy" id="3075541"/>
    <lineage>
        <taxon>Bacteria</taxon>
        <taxon>Bacillati</taxon>
        <taxon>Actinomycetota</taxon>
        <taxon>Actinomycetes</taxon>
        <taxon>Kitasatosporales</taxon>
        <taxon>Streptomycetaceae</taxon>
        <taxon>Streptomyces</taxon>
    </lineage>
</organism>
<keyword evidence="2" id="KW-0812">Transmembrane</keyword>
<evidence type="ECO:0000313" key="4">
    <source>
        <dbReference type="Proteomes" id="UP001183388"/>
    </source>
</evidence>
<evidence type="ECO:0000313" key="3">
    <source>
        <dbReference type="EMBL" id="MDT0309852.1"/>
    </source>
</evidence>
<dbReference type="Proteomes" id="UP001183388">
    <property type="component" value="Unassembled WGS sequence"/>
</dbReference>
<feature type="region of interest" description="Disordered" evidence="1">
    <location>
        <begin position="1"/>
        <end position="43"/>
    </location>
</feature>
<proteinExistence type="predicted"/>
<evidence type="ECO:0000256" key="1">
    <source>
        <dbReference type="SAM" id="MobiDB-lite"/>
    </source>
</evidence>
<dbReference type="EMBL" id="JAVREN010000048">
    <property type="protein sequence ID" value="MDT0309852.1"/>
    <property type="molecule type" value="Genomic_DNA"/>
</dbReference>
<gene>
    <name evidence="3" type="ORF">RM780_23270</name>
</gene>
<feature type="transmembrane region" description="Helical" evidence="2">
    <location>
        <begin position="44"/>
        <end position="63"/>
    </location>
</feature>
<sequence>MSAAQRRSPQPTDREGKRTMHNGDAEAQDQDIEGRPARTSRRRVAALAAAIAAVAALTSAAAVQPSFGADRQAEQPADRAGESQVPRTAQELMDALTALLPEGVRIASSDGQGLDDTADPYLTLETEDGATIDLGLSRWPTEDWRAEAGCALWAGEEGADSGTTCEETELPDGSVLSRVTWSYEDPGSPEEGIEPSAGRGWDVYLEGPGGSGLDQPGSRSVYLSVSRYVSADETPDAPLPVTQEELAEIARAAVWQDVLDAADEEYGAPEYEEEVPPSDVPAAELRALFRELAPEGLEITDGPDEGPGYAGLLVDDGRGPASVDITAWSPAGDDGLIVDDAVAGDAPAASLEAEFETESDGVALGFDGADGEGPDCEEQELEDGTTITSCYWGPGEDDPTSLWWATATYADGSSVDITQSNVVGDEPEPARSDAPLSLEELSEIVSDDAWRALFA</sequence>
<accession>A0ABU2LEB9</accession>
<name>A0ABU2LEB9_9ACTN</name>
<comment type="caution">
    <text evidence="3">The sequence shown here is derived from an EMBL/GenBank/DDBJ whole genome shotgun (WGS) entry which is preliminary data.</text>
</comment>
<dbReference type="RefSeq" id="WP_311632818.1">
    <property type="nucleotide sequence ID" value="NZ_JAVREN010000048.1"/>
</dbReference>
<protein>
    <submittedName>
        <fullName evidence="3">Uncharacterized protein</fullName>
    </submittedName>
</protein>
<keyword evidence="2" id="KW-0472">Membrane</keyword>
<evidence type="ECO:0000256" key="2">
    <source>
        <dbReference type="SAM" id="Phobius"/>
    </source>
</evidence>